<dbReference type="HOGENOM" id="CLU_2235682_0_0_1"/>
<keyword evidence="4" id="KW-1267">Proteomics identification</keyword>
<dbReference type="InterPro" id="IPR031365">
    <property type="entry name" value="CMIP6"/>
</dbReference>
<gene>
    <name evidence="1 2" type="primary">Cimip6</name>
    <name evidence="2" type="synonym">4930505A04Rik</name>
</gene>
<proteinExistence type="evidence at protein level"/>
<dbReference type="MGI" id="MGI:1922337">
    <property type="gene designation" value="Cimip6"/>
</dbReference>
<dbReference type="OrthoDB" id="9971371at2759"/>
<dbReference type="Proteomes" id="UP000000589">
    <property type="component" value="Chromosome 11"/>
</dbReference>
<protein>
    <submittedName>
        <fullName evidence="1">Ciliary microtubule inner protein 6</fullName>
    </submittedName>
    <submittedName>
        <fullName evidence="1">RIKEN cDNA 4930505A04 gene</fullName>
    </submittedName>
</protein>
<evidence type="ECO:0000313" key="3">
    <source>
        <dbReference type="Proteomes" id="UP000000589"/>
    </source>
</evidence>
<dbReference type="GeneTree" id="ENSGT00390000005045"/>
<dbReference type="PANTHER" id="PTHR35087:SF1">
    <property type="entry name" value="RIKEN CDNA 4930505A04 GENE"/>
    <property type="match status" value="1"/>
</dbReference>
<dbReference type="Ensembl" id="ENSMUST00000152718.2">
    <property type="protein sequence ID" value="ENSMUSP00000117004.2"/>
    <property type="gene ID" value="ENSMUSG00000040919.14"/>
</dbReference>
<dbReference type="ProteomicsDB" id="322281"/>
<reference evidence="1 3" key="1">
    <citation type="journal article" date="2009" name="PLoS Biol.">
        <title>Lineage-specific biology revealed by a finished genome assembly of the mouse.</title>
        <authorList>
            <consortium name="Mouse Genome Sequencing Consortium"/>
            <person name="Church D.M."/>
            <person name="Goodstadt L."/>
            <person name="Hillier L.W."/>
            <person name="Zody M.C."/>
            <person name="Goldstein S."/>
            <person name="She X."/>
            <person name="Bult C.J."/>
            <person name="Agarwala R."/>
            <person name="Cherry J.L."/>
            <person name="DiCuccio M."/>
            <person name="Hlavina W."/>
            <person name="Kapustin Y."/>
            <person name="Meric P."/>
            <person name="Maglott D."/>
            <person name="Birtle Z."/>
            <person name="Marques A.C."/>
            <person name="Graves T."/>
            <person name="Zhou S."/>
            <person name="Teague B."/>
            <person name="Potamousis K."/>
            <person name="Churas C."/>
            <person name="Place M."/>
            <person name="Herschleb J."/>
            <person name="Runnheim R."/>
            <person name="Forrest D."/>
            <person name="Amos-Landgraf J."/>
            <person name="Schwartz D.C."/>
            <person name="Cheng Z."/>
            <person name="Lindblad-Toh K."/>
            <person name="Eichler E.E."/>
            <person name="Ponting C.P."/>
        </authorList>
    </citation>
    <scope>NUCLEOTIDE SEQUENCE [LARGE SCALE GENOMIC DNA]</scope>
    <source>
        <strain evidence="1 3">C57BL/6J</strain>
    </source>
</reference>
<dbReference type="AlphaFoldDB" id="F2Z426"/>
<dbReference type="Bgee" id="ENSMUSG00000040919">
    <property type="expression patterns" value="Expressed in seminiferous tubule of testis and 29 other cell types or tissues"/>
</dbReference>
<dbReference type="ExpressionAtlas" id="F2Z426">
    <property type="expression patterns" value="baseline and differential"/>
</dbReference>
<evidence type="ECO:0000313" key="1">
    <source>
        <dbReference type="Ensembl" id="ENSMUSP00000117004.2"/>
    </source>
</evidence>
<accession>F2Z426</accession>
<evidence type="ECO:0000313" key="2">
    <source>
        <dbReference type="MGI" id="MGI:1922337"/>
    </source>
</evidence>
<dbReference type="PANTHER" id="PTHR35087">
    <property type="entry name" value="SIMILAR TO HYPOTHETICAL PROTEIN FLJ40298"/>
    <property type="match status" value="1"/>
</dbReference>
<dbReference type="AGR" id="MGI:1922337"/>
<reference evidence="1 3" key="2">
    <citation type="journal article" date="2011" name="PLoS Biol.">
        <title>Modernizing reference genome assemblies.</title>
        <authorList>
            <person name="Church D.M."/>
            <person name="Schneider V.A."/>
            <person name="Graves T."/>
            <person name="Auger K."/>
            <person name="Cunningham F."/>
            <person name="Bouk N."/>
            <person name="Chen H.C."/>
            <person name="Agarwala R."/>
            <person name="McLaren W.M."/>
            <person name="Ritchie G.R."/>
            <person name="Albracht D."/>
            <person name="Kremitzki M."/>
            <person name="Rock S."/>
            <person name="Kotkiewicz H."/>
            <person name="Kremitzki C."/>
            <person name="Wollam A."/>
            <person name="Trani L."/>
            <person name="Fulton L."/>
            <person name="Fulton R."/>
            <person name="Matthews L."/>
            <person name="Whitehead S."/>
            <person name="Chow W."/>
            <person name="Torrance J."/>
            <person name="Dunn M."/>
            <person name="Harden G."/>
            <person name="Threadgold G."/>
            <person name="Wood J."/>
            <person name="Collins J."/>
            <person name="Heath P."/>
            <person name="Griffiths G."/>
            <person name="Pelan S."/>
            <person name="Grafham D."/>
            <person name="Eichler E.E."/>
            <person name="Weinstock G."/>
            <person name="Mardis E.R."/>
            <person name="Wilson R.K."/>
            <person name="Howe K."/>
            <person name="Flicek P."/>
            <person name="Hubbard T."/>
        </authorList>
    </citation>
    <scope>NUCLEOTIDE SEQUENCE [LARGE SCALE GENOMIC DNA]</scope>
    <source>
        <strain evidence="1 3">C57BL/6J</strain>
    </source>
</reference>
<dbReference type="Pfam" id="PF15667">
    <property type="entry name" value="CMIP6"/>
    <property type="match status" value="1"/>
</dbReference>
<reference evidence="1" key="3">
    <citation type="submission" date="2025-08" db="UniProtKB">
        <authorList>
            <consortium name="Ensembl"/>
        </authorList>
    </citation>
    <scope>IDENTIFICATION</scope>
    <source>
        <strain evidence="1">C57BL/6J</strain>
    </source>
</reference>
<evidence type="ECO:0007829" key="4">
    <source>
        <dbReference type="ProteomicsDB" id="F2Z426"/>
    </source>
</evidence>
<name>F2Z426_MOUSE</name>
<sequence length="105" mass="11983">MEGEEKQQQHKTEDDGIACVAERKVEIKNEKSPGKSTQHPKPCVDRRRVNYAKFIHTNARTYNEPVPYIDNKGPEKQIILLGGYIVNRYYSLLSGPGLLEKMVVP</sequence>
<dbReference type="Antibodypedia" id="66471">
    <property type="antibodies" value="10 antibodies from 6 providers"/>
</dbReference>
<organism evidence="1 3">
    <name type="scientific">Mus musculus</name>
    <name type="common">Mouse</name>
    <dbReference type="NCBI Taxonomy" id="10090"/>
    <lineage>
        <taxon>Eukaryota</taxon>
        <taxon>Metazoa</taxon>
        <taxon>Chordata</taxon>
        <taxon>Craniata</taxon>
        <taxon>Vertebrata</taxon>
        <taxon>Euteleostomi</taxon>
        <taxon>Mammalia</taxon>
        <taxon>Eutheria</taxon>
        <taxon>Euarchontoglires</taxon>
        <taxon>Glires</taxon>
        <taxon>Rodentia</taxon>
        <taxon>Myomorpha</taxon>
        <taxon>Muroidea</taxon>
        <taxon>Muridae</taxon>
        <taxon>Murinae</taxon>
        <taxon>Mus</taxon>
        <taxon>Mus</taxon>
    </lineage>
</organism>
<keyword evidence="3" id="KW-1185">Reference proteome</keyword>
<dbReference type="VEuPathDB" id="HostDB:ENSMUSG00000040919"/>
<reference evidence="1" key="4">
    <citation type="submission" date="2025-09" db="UniProtKB">
        <authorList>
            <consortium name="Ensembl"/>
        </authorList>
    </citation>
    <scope>IDENTIFICATION</scope>
    <source>
        <strain evidence="1">C57BL/6J</strain>
    </source>
</reference>